<reference evidence="2" key="1">
    <citation type="submission" date="2019-12" db="EMBL/GenBank/DDBJ databases">
        <title>Whole-genome sequence of Halomicrobium mukohataei pws1.</title>
        <authorList>
            <person name="Verma D.K."/>
            <person name="Gopal K."/>
            <person name="Prasad E.S."/>
        </authorList>
    </citation>
    <scope>NUCLEOTIDE SEQUENCE</scope>
    <source>
        <strain evidence="2">Pws1</strain>
    </source>
</reference>
<comment type="caution">
    <text evidence="2">The sequence shown here is derived from an EMBL/GenBank/DDBJ whole genome shotgun (WGS) entry which is preliminary data.</text>
</comment>
<evidence type="ECO:0000313" key="2">
    <source>
        <dbReference type="EMBL" id="NLV09446.1"/>
    </source>
</evidence>
<accession>A0A847UA98</accession>
<dbReference type="Pfam" id="PF24364">
    <property type="entry name" value="DUF7520"/>
    <property type="match status" value="1"/>
</dbReference>
<keyword evidence="1" id="KW-0812">Transmembrane</keyword>
<keyword evidence="1" id="KW-1133">Transmembrane helix</keyword>
<evidence type="ECO:0000313" key="3">
    <source>
        <dbReference type="Proteomes" id="UP000608662"/>
    </source>
</evidence>
<feature type="transmembrane region" description="Helical" evidence="1">
    <location>
        <begin position="56"/>
        <end position="76"/>
    </location>
</feature>
<dbReference type="EMBL" id="WOYG01000001">
    <property type="protein sequence ID" value="NLV09446.1"/>
    <property type="molecule type" value="Genomic_DNA"/>
</dbReference>
<dbReference type="AlphaFoldDB" id="A0A847UA98"/>
<dbReference type="Proteomes" id="UP000608662">
    <property type="component" value="Unassembled WGS sequence"/>
</dbReference>
<dbReference type="OrthoDB" id="376385at2157"/>
<proteinExistence type="predicted"/>
<feature type="transmembrane region" description="Helical" evidence="1">
    <location>
        <begin position="12"/>
        <end position="36"/>
    </location>
</feature>
<sequence>MNETDSTTSGRRVVGWVFVAALTLGVGFGAFVGLVISNDAAVPVGLFGVQFRPTPLNMASYGGGAVLVLSGIFYAVMRYTRRYDDEIESA</sequence>
<evidence type="ECO:0008006" key="4">
    <source>
        <dbReference type="Google" id="ProtNLM"/>
    </source>
</evidence>
<gene>
    <name evidence="2" type="ORF">GOC74_05835</name>
</gene>
<dbReference type="RefSeq" id="WP_170093311.1">
    <property type="nucleotide sequence ID" value="NZ_WOYG01000001.1"/>
</dbReference>
<organism evidence="2 3">
    <name type="scientific">Halomicrobium mukohataei</name>
    <dbReference type="NCBI Taxonomy" id="57705"/>
    <lineage>
        <taxon>Archaea</taxon>
        <taxon>Methanobacteriati</taxon>
        <taxon>Methanobacteriota</taxon>
        <taxon>Stenosarchaea group</taxon>
        <taxon>Halobacteria</taxon>
        <taxon>Halobacteriales</taxon>
        <taxon>Haloarculaceae</taxon>
        <taxon>Halomicrobium</taxon>
    </lineage>
</organism>
<evidence type="ECO:0000256" key="1">
    <source>
        <dbReference type="SAM" id="Phobius"/>
    </source>
</evidence>
<protein>
    <recommendedName>
        <fullName evidence="4">Cox cluster protein</fullName>
    </recommendedName>
</protein>
<keyword evidence="1" id="KW-0472">Membrane</keyword>
<name>A0A847UA98_9EURY</name>
<dbReference type="InterPro" id="IPR055942">
    <property type="entry name" value="DUF7520"/>
</dbReference>